<dbReference type="Pfam" id="PF12680">
    <property type="entry name" value="SnoaL_2"/>
    <property type="match status" value="1"/>
</dbReference>
<evidence type="ECO:0000259" key="1">
    <source>
        <dbReference type="Pfam" id="PF12680"/>
    </source>
</evidence>
<reference evidence="2 3" key="1">
    <citation type="journal article" date="2011" name="J. Bacteriol.">
        <title>Genome sequence of the plant-pathogenic bacterium Dickeya dadantii 3937.</title>
        <authorList>
            <person name="Glasner J.D."/>
            <person name="Yang C.H."/>
            <person name="Reverchon S."/>
            <person name="Hugouvieux-Cotte-Pattat N."/>
            <person name="Condemine G."/>
            <person name="Bohin J.P."/>
            <person name="Van Gijsegem F."/>
            <person name="Yang S."/>
            <person name="Franza T."/>
            <person name="Expert D."/>
            <person name="Plunkett G. III"/>
            <person name="San Francisco M.J."/>
            <person name="Charkowski A.O."/>
            <person name="Py B."/>
            <person name="Bell K."/>
            <person name="Rauscher L."/>
            <person name="Rodriguez-Palenzuela P."/>
            <person name="Toussaint A."/>
            <person name="Holeva M.C."/>
            <person name="He S.Y."/>
            <person name="Douet V."/>
            <person name="Boccara M."/>
            <person name="Blanco C."/>
            <person name="Toth I."/>
            <person name="Anderson B.D."/>
            <person name="Biehl B.S."/>
            <person name="Mau B."/>
            <person name="Flynn S.M."/>
            <person name="Barras F."/>
            <person name="Lindeberg M."/>
            <person name="Birch P.R."/>
            <person name="Tsuyumu S."/>
            <person name="Shi X."/>
            <person name="Hibbing M."/>
            <person name="Yap M.N."/>
            <person name="Carpentier M."/>
            <person name="Dassa E."/>
            <person name="Umehara M."/>
            <person name="Kim J.F."/>
            <person name="Rusch M."/>
            <person name="Soni P."/>
            <person name="Mayhew G.F."/>
            <person name="Fouts D.E."/>
            <person name="Gill S.R."/>
            <person name="Blattner F.R."/>
            <person name="Keen N.T."/>
            <person name="Perna N.T."/>
        </authorList>
    </citation>
    <scope>NUCLEOTIDE SEQUENCE [LARGE SCALE GENOMIC DNA]</scope>
    <source>
        <strain evidence="2 3">3937</strain>
    </source>
</reference>
<dbReference type="InterPro" id="IPR032710">
    <property type="entry name" value="NTF2-like_dom_sf"/>
</dbReference>
<dbReference type="AlphaFoldDB" id="E0SKP6"/>
<evidence type="ECO:0000313" key="3">
    <source>
        <dbReference type="Proteomes" id="UP000006859"/>
    </source>
</evidence>
<feature type="domain" description="SnoaL-like" evidence="1">
    <location>
        <begin position="11"/>
        <end position="108"/>
    </location>
</feature>
<dbReference type="eggNOG" id="COG4538">
    <property type="taxonomic scope" value="Bacteria"/>
</dbReference>
<name>E0SKP6_DICD3</name>
<dbReference type="SUPFAM" id="SSF54427">
    <property type="entry name" value="NTF2-like"/>
    <property type="match status" value="1"/>
</dbReference>
<gene>
    <name evidence="2" type="ordered locus">Dda3937_00279</name>
</gene>
<dbReference type="STRING" id="198628.Dda3937_00279"/>
<dbReference type="PIRSF" id="PIRSF030561">
    <property type="entry name" value="UCP030561"/>
    <property type="match status" value="1"/>
</dbReference>
<accession>E0SKP6</accession>
<dbReference type="EMBL" id="CP002038">
    <property type="protein sequence ID" value="ADN00449.1"/>
    <property type="molecule type" value="Genomic_DNA"/>
</dbReference>
<dbReference type="HOGENOM" id="CLU_135625_1_0_6"/>
<dbReference type="InterPro" id="IPR008317">
    <property type="entry name" value="UCP030561"/>
</dbReference>
<protein>
    <recommendedName>
        <fullName evidence="1">SnoaL-like domain-containing protein</fullName>
    </recommendedName>
</protein>
<dbReference type="Gene3D" id="3.10.450.50">
    <property type="match status" value="1"/>
</dbReference>
<keyword evidence="3" id="KW-1185">Reference proteome</keyword>
<dbReference type="Proteomes" id="UP000006859">
    <property type="component" value="Chromosome"/>
</dbReference>
<sequence length="115" mass="13152">MRSVMSITDPVEKQFAAYNAHDLTAFVACFHDDFRAYRMPSENSSMVGKAALETFYRDHRFNNPALRAELVSRTVLGNHVFDHEKIYGIEPEPIESIAVFEVKDGLIATAWFYFA</sequence>
<organism evidence="2 3">
    <name type="scientific">Dickeya dadantii (strain 3937)</name>
    <name type="common">Erwinia chrysanthemi (strain 3937)</name>
    <dbReference type="NCBI Taxonomy" id="198628"/>
    <lineage>
        <taxon>Bacteria</taxon>
        <taxon>Pseudomonadati</taxon>
        <taxon>Pseudomonadota</taxon>
        <taxon>Gammaproteobacteria</taxon>
        <taxon>Enterobacterales</taxon>
        <taxon>Pectobacteriaceae</taxon>
        <taxon>Dickeya</taxon>
    </lineage>
</organism>
<proteinExistence type="predicted"/>
<dbReference type="KEGG" id="ddd:Dda3937_00279"/>
<evidence type="ECO:0000313" key="2">
    <source>
        <dbReference type="EMBL" id="ADN00449.1"/>
    </source>
</evidence>
<dbReference type="InterPro" id="IPR037401">
    <property type="entry name" value="SnoaL-like"/>
</dbReference>